<name>A0A073I053_9SPIT</name>
<evidence type="ECO:0000313" key="2">
    <source>
        <dbReference type="EMBL" id="KEJ82900.1"/>
    </source>
</evidence>
<reference evidence="3" key="1">
    <citation type="journal article" date="2014" name="Cell">
        <title>The Architecture of a Scrambled Genome Reveals Massive Levels of Genomic Rearrangement during Development.</title>
        <authorList>
            <person name="Chen X."/>
            <person name="Bracht J.R."/>
            <person name="Goldman A.D."/>
            <person name="Dolzhenko E."/>
            <person name="Clay D.M."/>
            <person name="Swart E.C."/>
            <person name="Perlman D.H."/>
            <person name="Doak T.G."/>
            <person name="Stuart A."/>
            <person name="Amemiya C.T."/>
            <person name="Sebra R.P."/>
            <person name="Landweber L.F."/>
        </authorList>
    </citation>
    <scope>NUCLEOTIDE SEQUENCE [LARGE SCALE GENOMIC DNA]</scope>
    <source>
        <strain evidence="3">JRB310</strain>
    </source>
</reference>
<comment type="caution">
    <text evidence="2">The sequence shown here is derived from an EMBL/GenBank/DDBJ whole genome shotgun (WGS) entry which is preliminary data.</text>
</comment>
<evidence type="ECO:0000313" key="3">
    <source>
        <dbReference type="Proteomes" id="UP000053232"/>
    </source>
</evidence>
<sequence length="148" mass="17070">MASAAHMGKKTGYQRMRRSLEGSAGILQRRSSSSFQLPRKWESEPSLNAIGWSLQKISLLNSAPGHLSKSETPFPKRETWRIEWCPWPLSSRRSFLDFPCNTSLKKNAEMPNEETSLQLMSMSRGEERLVKGSVIEERFPESREKRER</sequence>
<feature type="region of interest" description="Disordered" evidence="1">
    <location>
        <begin position="1"/>
        <end position="40"/>
    </location>
</feature>
<gene>
    <name evidence="2" type="ORF">OXYTRIMIC_226</name>
</gene>
<feature type="region of interest" description="Disordered" evidence="1">
    <location>
        <begin position="104"/>
        <end position="123"/>
    </location>
</feature>
<accession>A0A073I053</accession>
<dbReference type="Proteomes" id="UP000053232">
    <property type="component" value="Unassembled WGS sequence"/>
</dbReference>
<dbReference type="EMBL" id="ARYC01002399">
    <property type="protein sequence ID" value="KEJ82900.1"/>
    <property type="molecule type" value="Genomic_DNA"/>
</dbReference>
<organism evidence="2 3">
    <name type="scientific">Oxytricha trifallax</name>
    <dbReference type="NCBI Taxonomy" id="1172189"/>
    <lineage>
        <taxon>Eukaryota</taxon>
        <taxon>Sar</taxon>
        <taxon>Alveolata</taxon>
        <taxon>Ciliophora</taxon>
        <taxon>Intramacronucleata</taxon>
        <taxon>Spirotrichea</taxon>
        <taxon>Stichotrichia</taxon>
        <taxon>Sporadotrichida</taxon>
        <taxon>Oxytrichidae</taxon>
        <taxon>Oxytrichinae</taxon>
        <taxon>Oxytricha</taxon>
    </lineage>
</organism>
<evidence type="ECO:0000256" key="1">
    <source>
        <dbReference type="SAM" id="MobiDB-lite"/>
    </source>
</evidence>
<proteinExistence type="predicted"/>
<protein>
    <submittedName>
        <fullName evidence="2">Uncharacterized protein</fullName>
    </submittedName>
</protein>
<keyword evidence="3" id="KW-1185">Reference proteome</keyword>
<dbReference type="AlphaFoldDB" id="A0A073I053"/>